<dbReference type="Proteomes" id="UP000078503">
    <property type="component" value="Unassembled WGS sequence"/>
</dbReference>
<organism evidence="1 2">
    <name type="scientific">Photobacterium jeanii</name>
    <dbReference type="NCBI Taxonomy" id="858640"/>
    <lineage>
        <taxon>Bacteria</taxon>
        <taxon>Pseudomonadati</taxon>
        <taxon>Pseudomonadota</taxon>
        <taxon>Gammaproteobacteria</taxon>
        <taxon>Vibrionales</taxon>
        <taxon>Vibrionaceae</taxon>
        <taxon>Photobacterium</taxon>
    </lineage>
</organism>
<reference evidence="1 2" key="1">
    <citation type="submission" date="2016-03" db="EMBL/GenBank/DDBJ databases">
        <title>Photobacterium proteolyticum sp. nov. a protease producing bacterium isolated from ocean sediments of Laizhou Bay.</title>
        <authorList>
            <person name="Li Y."/>
        </authorList>
    </citation>
    <scope>NUCLEOTIDE SEQUENCE [LARGE SCALE GENOMIC DNA]</scope>
    <source>
        <strain evidence="1 2">R-40508</strain>
    </source>
</reference>
<name>A0A178K8G3_9GAMM</name>
<evidence type="ECO:0000313" key="1">
    <source>
        <dbReference type="EMBL" id="OAN12982.1"/>
    </source>
</evidence>
<dbReference type="RefSeq" id="WP_068332777.1">
    <property type="nucleotide sequence ID" value="NZ_LVHF01000029.1"/>
</dbReference>
<dbReference type="OrthoDB" id="5918386at2"/>
<dbReference type="STRING" id="858640.A3K86_15030"/>
<dbReference type="AlphaFoldDB" id="A0A178K8G3"/>
<sequence>MAETVPKSAQLNFHPRFNTKACTFSDNQNGVIFSPATSETLLCELSALAFIQRLETHLNGQSQTASFNQDTSNASGLQPDFTHEEQIIVQQLLNMKILQQHQSQSVLSERSHVEFLL</sequence>
<proteinExistence type="predicted"/>
<keyword evidence="2" id="KW-1185">Reference proteome</keyword>
<protein>
    <submittedName>
        <fullName evidence="1">Uncharacterized protein</fullName>
    </submittedName>
</protein>
<gene>
    <name evidence="1" type="ORF">A3K86_15030</name>
</gene>
<accession>A0A178K8G3</accession>
<evidence type="ECO:0000313" key="2">
    <source>
        <dbReference type="Proteomes" id="UP000078503"/>
    </source>
</evidence>
<comment type="caution">
    <text evidence="1">The sequence shown here is derived from an EMBL/GenBank/DDBJ whole genome shotgun (WGS) entry which is preliminary data.</text>
</comment>
<dbReference type="EMBL" id="LVHF01000029">
    <property type="protein sequence ID" value="OAN12982.1"/>
    <property type="molecule type" value="Genomic_DNA"/>
</dbReference>